<dbReference type="AlphaFoldDB" id="A0A9P4J0G2"/>
<feature type="region of interest" description="Disordered" evidence="1">
    <location>
        <begin position="1"/>
        <end position="20"/>
    </location>
</feature>
<name>A0A9P4J0G2_9PEZI</name>
<dbReference type="Proteomes" id="UP000799439">
    <property type="component" value="Unassembled WGS sequence"/>
</dbReference>
<organism evidence="2 3">
    <name type="scientific">Myriangium duriaei CBS 260.36</name>
    <dbReference type="NCBI Taxonomy" id="1168546"/>
    <lineage>
        <taxon>Eukaryota</taxon>
        <taxon>Fungi</taxon>
        <taxon>Dikarya</taxon>
        <taxon>Ascomycota</taxon>
        <taxon>Pezizomycotina</taxon>
        <taxon>Dothideomycetes</taxon>
        <taxon>Dothideomycetidae</taxon>
        <taxon>Myriangiales</taxon>
        <taxon>Myriangiaceae</taxon>
        <taxon>Myriangium</taxon>
    </lineage>
</organism>
<comment type="caution">
    <text evidence="2">The sequence shown here is derived from an EMBL/GenBank/DDBJ whole genome shotgun (WGS) entry which is preliminary data.</text>
</comment>
<feature type="region of interest" description="Disordered" evidence="1">
    <location>
        <begin position="253"/>
        <end position="290"/>
    </location>
</feature>
<protein>
    <submittedName>
        <fullName evidence="2">Uncharacterized protein</fullName>
    </submittedName>
</protein>
<proteinExistence type="predicted"/>
<evidence type="ECO:0000313" key="2">
    <source>
        <dbReference type="EMBL" id="KAF2151030.1"/>
    </source>
</evidence>
<keyword evidence="3" id="KW-1185">Reference proteome</keyword>
<sequence length="290" mass="32576">MGDRHAVSQTSSETPAVSDAEYTRSMLNEMHRSRIAFFETGDKRFFHKFTETATIVLGERSLAIFEADLVIRKFSNGYNEPLNPAEQNAFIKAFKKCFPQADDLKLTPKLVHSMSMGLNHNQTILRYHEILDFVGCYHELLEFDRSVATMLPPATLAATAYRSLLPPVAAERAYSITQRIHRHNPRPEQDLMNTADGKLLTLVRSMSHLLKATFSRFNAFRESRSDSDGDEVGKALQSIIGLQDKFVRAVKTSLNARPESLEEIEDSDDSEDEGMEDTDDSSADGHDEGA</sequence>
<feature type="compositionally biased region" description="Acidic residues" evidence="1">
    <location>
        <begin position="261"/>
        <end position="282"/>
    </location>
</feature>
<evidence type="ECO:0000313" key="3">
    <source>
        <dbReference type="Proteomes" id="UP000799439"/>
    </source>
</evidence>
<evidence type="ECO:0000256" key="1">
    <source>
        <dbReference type="SAM" id="MobiDB-lite"/>
    </source>
</evidence>
<reference evidence="2" key="1">
    <citation type="journal article" date="2020" name="Stud. Mycol.">
        <title>101 Dothideomycetes genomes: a test case for predicting lifestyles and emergence of pathogens.</title>
        <authorList>
            <person name="Haridas S."/>
            <person name="Albert R."/>
            <person name="Binder M."/>
            <person name="Bloem J."/>
            <person name="Labutti K."/>
            <person name="Salamov A."/>
            <person name="Andreopoulos B."/>
            <person name="Baker S."/>
            <person name="Barry K."/>
            <person name="Bills G."/>
            <person name="Bluhm B."/>
            <person name="Cannon C."/>
            <person name="Castanera R."/>
            <person name="Culley D."/>
            <person name="Daum C."/>
            <person name="Ezra D."/>
            <person name="Gonzalez J."/>
            <person name="Henrissat B."/>
            <person name="Kuo A."/>
            <person name="Liang C."/>
            <person name="Lipzen A."/>
            <person name="Lutzoni F."/>
            <person name="Magnuson J."/>
            <person name="Mondo S."/>
            <person name="Nolan M."/>
            <person name="Ohm R."/>
            <person name="Pangilinan J."/>
            <person name="Park H.-J."/>
            <person name="Ramirez L."/>
            <person name="Alfaro M."/>
            <person name="Sun H."/>
            <person name="Tritt A."/>
            <person name="Yoshinaga Y."/>
            <person name="Zwiers L.-H."/>
            <person name="Turgeon B."/>
            <person name="Goodwin S."/>
            <person name="Spatafora J."/>
            <person name="Crous P."/>
            <person name="Grigoriev I."/>
        </authorList>
    </citation>
    <scope>NUCLEOTIDE SEQUENCE</scope>
    <source>
        <strain evidence="2">CBS 260.36</strain>
    </source>
</reference>
<accession>A0A9P4J0G2</accession>
<gene>
    <name evidence="2" type="ORF">K461DRAFT_165375</name>
</gene>
<dbReference type="EMBL" id="ML996088">
    <property type="protein sequence ID" value="KAF2151030.1"/>
    <property type="molecule type" value="Genomic_DNA"/>
</dbReference>